<dbReference type="EMBL" id="MDYN01000001">
    <property type="protein sequence ID" value="OQD90665.1"/>
    <property type="molecule type" value="Genomic_DNA"/>
</dbReference>
<reference evidence="11" key="1">
    <citation type="journal article" date="2017" name="Nat. Microbiol.">
        <title>Global analysis of biosynthetic gene clusters reveals vast potential of secondary metabolite production in Penicillium species.</title>
        <authorList>
            <person name="Nielsen J.C."/>
            <person name="Grijseels S."/>
            <person name="Prigent S."/>
            <person name="Ji B."/>
            <person name="Dainat J."/>
            <person name="Nielsen K.F."/>
            <person name="Frisvad J.C."/>
            <person name="Workman M."/>
            <person name="Nielsen J."/>
        </authorList>
    </citation>
    <scope>NUCLEOTIDE SEQUENCE [LARGE SCALE GENOMIC DNA]</scope>
    <source>
        <strain evidence="11">IBT 31811</strain>
    </source>
</reference>
<keyword evidence="5" id="KW-0677">Repeat</keyword>
<evidence type="ECO:0000256" key="3">
    <source>
        <dbReference type="ARBA" id="ARBA00021132"/>
    </source>
</evidence>
<evidence type="ECO:0000256" key="7">
    <source>
        <dbReference type="ARBA" id="ARBA00023125"/>
    </source>
</evidence>
<evidence type="ECO:0000256" key="1">
    <source>
        <dbReference type="ARBA" id="ARBA00002653"/>
    </source>
</evidence>
<sequence>MISREQSTRFRVEDLADPPRTPENKTKSAFLDKAWDTDSSDGMPEISDFEKERLANIAERDALLKQLALDNKSAGLFATPPKPPGSGGLKSKKRAPPKPRVKKEEEETITPRRTSSRLKGITADSEVAKRKAEDEYDALREVERAKRIRRTDSFTQADMFVAGQKLTGADLIGVDVITKGVAKPYERTFDSADIEKTTDKDLKAIREEMNALKLWEAWDPQRIKITPERVYAMAFHPSESKPLIFAGDKMGHLGMLDASQEKPAVNEDDEEDDDDPNPVLTTLKPHTRTISSMMVNPCKPTHLYTASYDSSIRELDLERMVSSEKYAPESTNIDEAVSSVDMVADDPNTLYWTTLNGEFGRYDMRMALKESNVSSWQLSEKKIGGFTLCPSQPHFVATASLDRFLRLWDLRKLSSENPVPVAEHENRLSVSHAAFNSAGQIATSSYDDTLKIYDVGAKGLSSWKEGHTLKDGLTPDTVVRHNCQTGRWVTILRPQWQLNPQSPIQRFCIGNMNRFVDIYSGSGDQLAQLGGDGITAVPAVATFHRSKNWVAGGTASGKLCLWQ</sequence>
<dbReference type="InterPro" id="IPR001680">
    <property type="entry name" value="WD40_rpt"/>
</dbReference>
<evidence type="ECO:0000256" key="2">
    <source>
        <dbReference type="ARBA" id="ARBA00005434"/>
    </source>
</evidence>
<feature type="region of interest" description="Disordered" evidence="9">
    <location>
        <begin position="74"/>
        <end position="115"/>
    </location>
</feature>
<keyword evidence="11" id="KW-1185">Reference proteome</keyword>
<dbReference type="SUPFAM" id="SSF50978">
    <property type="entry name" value="WD40 repeat-like"/>
    <property type="match status" value="1"/>
</dbReference>
<proteinExistence type="inferred from homology"/>
<evidence type="ECO:0000256" key="5">
    <source>
        <dbReference type="ARBA" id="ARBA00022737"/>
    </source>
</evidence>
<evidence type="ECO:0000256" key="9">
    <source>
        <dbReference type="SAM" id="MobiDB-lite"/>
    </source>
</evidence>
<dbReference type="Proteomes" id="UP000191672">
    <property type="component" value="Unassembled WGS sequence"/>
</dbReference>
<accession>A0A1V6QNA0</accession>
<evidence type="ECO:0000256" key="4">
    <source>
        <dbReference type="ARBA" id="ARBA00022574"/>
    </source>
</evidence>
<feature type="compositionally biased region" description="Basic residues" evidence="9">
    <location>
        <begin position="90"/>
        <end position="101"/>
    </location>
</feature>
<evidence type="ECO:0000313" key="10">
    <source>
        <dbReference type="EMBL" id="OQD90665.1"/>
    </source>
</evidence>
<dbReference type="InterPro" id="IPR015943">
    <property type="entry name" value="WD40/YVTN_repeat-like_dom_sf"/>
</dbReference>
<dbReference type="AlphaFoldDB" id="A0A1V6QNA0"/>
<dbReference type="InterPro" id="IPR050853">
    <property type="entry name" value="WD_repeat_DNA-damage-binding"/>
</dbReference>
<dbReference type="FunFam" id="2.130.10.10:FF:000562">
    <property type="entry name" value="DNA damage-binding protein CMR1"/>
    <property type="match status" value="1"/>
</dbReference>
<dbReference type="STRING" id="416450.A0A1V6QNA0"/>
<dbReference type="PANTHER" id="PTHR14773">
    <property type="entry name" value="WD REPEAT-CONTAINING PROTEIN 76"/>
    <property type="match status" value="1"/>
</dbReference>
<dbReference type="Pfam" id="PF00400">
    <property type="entry name" value="WD40"/>
    <property type="match status" value="1"/>
</dbReference>
<comment type="similarity">
    <text evidence="2 8">Belongs to the WD repeat DDB2/WDR76 family.</text>
</comment>
<keyword evidence="7 8" id="KW-0238">DNA-binding</keyword>
<evidence type="ECO:0000256" key="8">
    <source>
        <dbReference type="RuleBase" id="RU365004"/>
    </source>
</evidence>
<protein>
    <recommendedName>
        <fullName evidence="3 8">DNA damage-binding protein CMR1</fullName>
    </recommendedName>
</protein>
<dbReference type="OrthoDB" id="9890280at2759"/>
<evidence type="ECO:0000256" key="6">
    <source>
        <dbReference type="ARBA" id="ARBA00022763"/>
    </source>
</evidence>
<organism evidence="10 11">
    <name type="scientific">Penicillium antarcticum</name>
    <dbReference type="NCBI Taxonomy" id="416450"/>
    <lineage>
        <taxon>Eukaryota</taxon>
        <taxon>Fungi</taxon>
        <taxon>Dikarya</taxon>
        <taxon>Ascomycota</taxon>
        <taxon>Pezizomycotina</taxon>
        <taxon>Eurotiomycetes</taxon>
        <taxon>Eurotiomycetidae</taxon>
        <taxon>Eurotiales</taxon>
        <taxon>Aspergillaceae</taxon>
        <taxon>Penicillium</taxon>
    </lineage>
</organism>
<feature type="compositionally biased region" description="Basic and acidic residues" evidence="9">
    <location>
        <begin position="1"/>
        <end position="14"/>
    </location>
</feature>
<dbReference type="GO" id="GO:0003677">
    <property type="term" value="F:DNA binding"/>
    <property type="evidence" value="ECO:0007669"/>
    <property type="project" value="UniProtKB-UniRule"/>
</dbReference>
<feature type="region of interest" description="Disordered" evidence="9">
    <location>
        <begin position="1"/>
        <end position="44"/>
    </location>
</feature>
<evidence type="ECO:0000313" key="11">
    <source>
        <dbReference type="Proteomes" id="UP000191672"/>
    </source>
</evidence>
<dbReference type="GO" id="GO:0006974">
    <property type="term" value="P:DNA damage response"/>
    <property type="evidence" value="ECO:0007669"/>
    <property type="project" value="UniProtKB-KW"/>
</dbReference>
<keyword evidence="6 8" id="KW-0227">DNA damage</keyword>
<dbReference type="GO" id="GO:0005634">
    <property type="term" value="C:nucleus"/>
    <property type="evidence" value="ECO:0007669"/>
    <property type="project" value="TreeGrafter"/>
</dbReference>
<dbReference type="Gene3D" id="2.130.10.10">
    <property type="entry name" value="YVTN repeat-like/Quinoprotein amine dehydrogenase"/>
    <property type="match status" value="1"/>
</dbReference>
<comment type="caution">
    <text evidence="10">The sequence shown here is derived from an EMBL/GenBank/DDBJ whole genome shotgun (WGS) entry which is preliminary data.</text>
</comment>
<dbReference type="PANTHER" id="PTHR14773:SF0">
    <property type="entry name" value="WD REPEAT-CONTAINING PROTEIN 76"/>
    <property type="match status" value="1"/>
</dbReference>
<gene>
    <name evidence="10" type="ORF">PENANT_c001G02282</name>
</gene>
<dbReference type="SMART" id="SM00320">
    <property type="entry name" value="WD40"/>
    <property type="match status" value="4"/>
</dbReference>
<comment type="function">
    <text evidence="1 8">DNA-binding protein that binds to both single- and double-stranded DNA. Binds preferentially to UV-damaged DNA. May be involved in DNA-metabolic processes.</text>
</comment>
<dbReference type="InterPro" id="IPR036322">
    <property type="entry name" value="WD40_repeat_dom_sf"/>
</dbReference>
<keyword evidence="4 8" id="KW-0853">WD repeat</keyword>
<dbReference type="GO" id="GO:2000001">
    <property type="term" value="P:regulation of DNA damage checkpoint"/>
    <property type="evidence" value="ECO:0007669"/>
    <property type="project" value="TreeGrafter"/>
</dbReference>
<name>A0A1V6QNA0_9EURO</name>